<keyword evidence="5" id="KW-0479">Metal-binding</keyword>
<name>A0A7W6HW72_9BACT</name>
<evidence type="ECO:0000259" key="10">
    <source>
        <dbReference type="Pfam" id="PF01909"/>
    </source>
</evidence>
<dbReference type="PANTHER" id="PTHR33571:SF14">
    <property type="entry name" value="PROTEIN ADENYLYLTRANSFERASE MJ0435-RELATED"/>
    <property type="match status" value="1"/>
</dbReference>
<dbReference type="InterPro" id="IPR043519">
    <property type="entry name" value="NT_sf"/>
</dbReference>
<evidence type="ECO:0000256" key="7">
    <source>
        <dbReference type="ARBA" id="ARBA00022840"/>
    </source>
</evidence>
<keyword evidence="2" id="KW-1277">Toxin-antitoxin system</keyword>
<dbReference type="OrthoDB" id="9809668at2"/>
<keyword evidence="6" id="KW-0547">Nucleotide-binding</keyword>
<keyword evidence="3" id="KW-0808">Transferase</keyword>
<sequence>MKSTKEYIELLKEFKNKEAGHYAISRIGIFGSVARGEQTEESDVDVYVECPPMGLFRLGSLKNTLEQLFGCRVDIVRLRDHMNAFLRERIEKEGIYV</sequence>
<dbReference type="InterPro" id="IPR002934">
    <property type="entry name" value="Polymerase_NTP_transf_dom"/>
</dbReference>
<keyword evidence="12" id="KW-1185">Reference proteome</keyword>
<dbReference type="Pfam" id="PF01909">
    <property type="entry name" value="NTP_transf_2"/>
    <property type="match status" value="1"/>
</dbReference>
<dbReference type="AlphaFoldDB" id="A0A7W6HW72"/>
<comment type="cofactor">
    <cofactor evidence="1">
        <name>Mg(2+)</name>
        <dbReference type="ChEBI" id="CHEBI:18420"/>
    </cofactor>
</comment>
<evidence type="ECO:0000256" key="9">
    <source>
        <dbReference type="ARBA" id="ARBA00038276"/>
    </source>
</evidence>
<protein>
    <recommendedName>
        <fullName evidence="10">Polymerase nucleotidyl transferase domain-containing protein</fullName>
    </recommendedName>
</protein>
<keyword evidence="7" id="KW-0067">ATP-binding</keyword>
<dbReference type="InterPro" id="IPR052038">
    <property type="entry name" value="Type-VII_TA_antitoxin"/>
</dbReference>
<evidence type="ECO:0000256" key="6">
    <source>
        <dbReference type="ARBA" id="ARBA00022741"/>
    </source>
</evidence>
<keyword evidence="8" id="KW-0460">Magnesium</keyword>
<evidence type="ECO:0000313" key="11">
    <source>
        <dbReference type="EMBL" id="MBB4026095.1"/>
    </source>
</evidence>
<dbReference type="SUPFAM" id="SSF81301">
    <property type="entry name" value="Nucleotidyltransferase"/>
    <property type="match status" value="1"/>
</dbReference>
<comment type="similarity">
    <text evidence="9">Belongs to the MntA antitoxin family.</text>
</comment>
<dbReference type="GO" id="GO:0016779">
    <property type="term" value="F:nucleotidyltransferase activity"/>
    <property type="evidence" value="ECO:0007669"/>
    <property type="project" value="UniProtKB-KW"/>
</dbReference>
<dbReference type="Proteomes" id="UP000546007">
    <property type="component" value="Unassembled WGS sequence"/>
</dbReference>
<accession>A0A7W6HW72</accession>
<keyword evidence="4" id="KW-0548">Nucleotidyltransferase</keyword>
<feature type="domain" description="Polymerase nucleotidyl transferase" evidence="10">
    <location>
        <begin position="9"/>
        <end position="97"/>
    </location>
</feature>
<dbReference type="CDD" id="cd05403">
    <property type="entry name" value="NT_KNTase_like"/>
    <property type="match status" value="1"/>
</dbReference>
<evidence type="ECO:0000256" key="1">
    <source>
        <dbReference type="ARBA" id="ARBA00001946"/>
    </source>
</evidence>
<dbReference type="GO" id="GO:0005524">
    <property type="term" value="F:ATP binding"/>
    <property type="evidence" value="ECO:0007669"/>
    <property type="project" value="UniProtKB-KW"/>
</dbReference>
<proteinExistence type="inferred from homology"/>
<dbReference type="PANTHER" id="PTHR33571">
    <property type="entry name" value="SSL8005 PROTEIN"/>
    <property type="match status" value="1"/>
</dbReference>
<comment type="caution">
    <text evidence="11">The sequence shown here is derived from an EMBL/GenBank/DDBJ whole genome shotgun (WGS) entry which is preliminary data.</text>
</comment>
<dbReference type="GO" id="GO:0046872">
    <property type="term" value="F:metal ion binding"/>
    <property type="evidence" value="ECO:0007669"/>
    <property type="project" value="UniProtKB-KW"/>
</dbReference>
<evidence type="ECO:0000256" key="2">
    <source>
        <dbReference type="ARBA" id="ARBA00022649"/>
    </source>
</evidence>
<evidence type="ECO:0000256" key="4">
    <source>
        <dbReference type="ARBA" id="ARBA00022695"/>
    </source>
</evidence>
<organism evidence="11 12">
    <name type="scientific">Butyricimonas faecihominis</name>
    <dbReference type="NCBI Taxonomy" id="1472416"/>
    <lineage>
        <taxon>Bacteria</taxon>
        <taxon>Pseudomonadati</taxon>
        <taxon>Bacteroidota</taxon>
        <taxon>Bacteroidia</taxon>
        <taxon>Bacteroidales</taxon>
        <taxon>Odoribacteraceae</taxon>
        <taxon>Butyricimonas</taxon>
    </lineage>
</organism>
<gene>
    <name evidence="11" type="ORF">GGR14_001885</name>
</gene>
<evidence type="ECO:0000313" key="12">
    <source>
        <dbReference type="Proteomes" id="UP000546007"/>
    </source>
</evidence>
<evidence type="ECO:0000256" key="8">
    <source>
        <dbReference type="ARBA" id="ARBA00022842"/>
    </source>
</evidence>
<dbReference type="EMBL" id="JACIES010000004">
    <property type="protein sequence ID" value="MBB4026095.1"/>
    <property type="molecule type" value="Genomic_DNA"/>
</dbReference>
<dbReference type="GeneID" id="86891982"/>
<evidence type="ECO:0000256" key="5">
    <source>
        <dbReference type="ARBA" id="ARBA00022723"/>
    </source>
</evidence>
<evidence type="ECO:0000256" key="3">
    <source>
        <dbReference type="ARBA" id="ARBA00022679"/>
    </source>
</evidence>
<dbReference type="Gene3D" id="3.30.460.10">
    <property type="entry name" value="Beta Polymerase, domain 2"/>
    <property type="match status" value="1"/>
</dbReference>
<dbReference type="RefSeq" id="WP_087419111.1">
    <property type="nucleotide sequence ID" value="NZ_AP028155.1"/>
</dbReference>
<reference evidence="11 12" key="1">
    <citation type="submission" date="2020-08" db="EMBL/GenBank/DDBJ databases">
        <title>Genomic Encyclopedia of Type Strains, Phase IV (KMG-IV): sequencing the most valuable type-strain genomes for metagenomic binning, comparative biology and taxonomic classification.</title>
        <authorList>
            <person name="Goeker M."/>
        </authorList>
    </citation>
    <scope>NUCLEOTIDE SEQUENCE [LARGE SCALE GENOMIC DNA]</scope>
    <source>
        <strain evidence="11 12">DSM 105721</strain>
    </source>
</reference>